<reference evidence="8 9" key="1">
    <citation type="journal article" date="2021" name="Nat. Commun.">
        <title>Incipient diploidization of the medicinal plant Perilla within 10,000 years.</title>
        <authorList>
            <person name="Zhang Y."/>
            <person name="Shen Q."/>
            <person name="Leng L."/>
            <person name="Zhang D."/>
            <person name="Chen S."/>
            <person name="Shi Y."/>
            <person name="Ning Z."/>
            <person name="Chen S."/>
        </authorList>
    </citation>
    <scope>NUCLEOTIDE SEQUENCE [LARGE SCALE GENOMIC DNA]</scope>
    <source>
        <strain evidence="9">cv. PC099</strain>
    </source>
</reference>
<sequence length="228" mass="25286">MATSSVQVLGAWASPYSIRVKTALNLKSVDYEFIEEKFYLGSKSEQLLKANPVHKRTPVLIHDQKPVCESLIILQYIDEAWSDNGPSILPSDAYDRATARFWAAYIDEKWFPAFKELEKASGDEARAAIIGEIYEGTALLEAAFVECSKGKAYFGGDSLGYIDVVLGSYLGWIKLTESAAGLKFFDETKTPGLARWAESFSTDAAAKDVLPDAHKLKEFYMMIKATKA</sequence>
<dbReference type="SFLD" id="SFLDG00358">
    <property type="entry name" value="Main_(cytGST)"/>
    <property type="match status" value="1"/>
</dbReference>
<feature type="domain" description="GST N-terminal" evidence="6">
    <location>
        <begin position="4"/>
        <end position="85"/>
    </location>
</feature>
<evidence type="ECO:0000256" key="4">
    <source>
        <dbReference type="ARBA" id="ARBA00047960"/>
    </source>
</evidence>
<evidence type="ECO:0000259" key="7">
    <source>
        <dbReference type="PROSITE" id="PS50405"/>
    </source>
</evidence>
<keyword evidence="9" id="KW-1185">Reference proteome</keyword>
<dbReference type="PROSITE" id="PS50405">
    <property type="entry name" value="GST_CTER"/>
    <property type="match status" value="1"/>
</dbReference>
<dbReference type="InterPro" id="IPR010987">
    <property type="entry name" value="Glutathione-S-Trfase_C-like"/>
</dbReference>
<comment type="catalytic activity">
    <reaction evidence="4 5">
        <text>RX + glutathione = an S-substituted glutathione + a halide anion + H(+)</text>
        <dbReference type="Rhea" id="RHEA:16437"/>
        <dbReference type="ChEBI" id="CHEBI:15378"/>
        <dbReference type="ChEBI" id="CHEBI:16042"/>
        <dbReference type="ChEBI" id="CHEBI:17792"/>
        <dbReference type="ChEBI" id="CHEBI:57925"/>
        <dbReference type="ChEBI" id="CHEBI:90779"/>
        <dbReference type="EC" id="2.5.1.18"/>
    </reaction>
</comment>
<dbReference type="InterPro" id="IPR040079">
    <property type="entry name" value="Glutathione_S-Trfase"/>
</dbReference>
<dbReference type="GO" id="GO:0005829">
    <property type="term" value="C:cytosol"/>
    <property type="evidence" value="ECO:0007669"/>
    <property type="project" value="UniProtKB-SubCell"/>
</dbReference>
<evidence type="ECO:0000256" key="1">
    <source>
        <dbReference type="ARBA" id="ARBA00022575"/>
    </source>
</evidence>
<dbReference type="GO" id="GO:0009407">
    <property type="term" value="P:toxin catabolic process"/>
    <property type="evidence" value="ECO:0007669"/>
    <property type="project" value="UniProtKB-ARBA"/>
</dbReference>
<keyword evidence="5" id="KW-0963">Cytoplasm</keyword>
<feature type="domain" description="GST C-terminal" evidence="7">
    <location>
        <begin position="92"/>
        <end position="219"/>
    </location>
</feature>
<dbReference type="EMBL" id="SDAM02029559">
    <property type="protein sequence ID" value="KAH6756370.1"/>
    <property type="molecule type" value="Genomic_DNA"/>
</dbReference>
<dbReference type="PROSITE" id="PS50404">
    <property type="entry name" value="GST_NTER"/>
    <property type="match status" value="1"/>
</dbReference>
<evidence type="ECO:0000313" key="8">
    <source>
        <dbReference type="EMBL" id="KAH6756370.1"/>
    </source>
</evidence>
<dbReference type="Pfam" id="PF02798">
    <property type="entry name" value="GST_N"/>
    <property type="match status" value="1"/>
</dbReference>
<dbReference type="EC" id="2.5.1.18" evidence="5"/>
<dbReference type="FunFam" id="1.20.1050.10:FF:000016">
    <property type="entry name" value="Glutathione S-transferase U9"/>
    <property type="match status" value="1"/>
</dbReference>
<protein>
    <recommendedName>
        <fullName evidence="5">Glutathione S-transferase</fullName>
        <ecNumber evidence="5">2.5.1.18</ecNumber>
    </recommendedName>
</protein>
<dbReference type="InterPro" id="IPR036282">
    <property type="entry name" value="Glutathione-S-Trfase_C_sf"/>
</dbReference>
<dbReference type="PANTHER" id="PTHR11260:SF615">
    <property type="entry name" value="GLUTATHIONE S-TRANSFERASE U17"/>
    <property type="match status" value="1"/>
</dbReference>
<dbReference type="Gene3D" id="3.40.30.10">
    <property type="entry name" value="Glutaredoxin"/>
    <property type="match status" value="1"/>
</dbReference>
<keyword evidence="1" id="KW-0216">Detoxification</keyword>
<dbReference type="SUPFAM" id="SSF47616">
    <property type="entry name" value="GST C-terminal domain-like"/>
    <property type="match status" value="1"/>
</dbReference>
<evidence type="ECO:0000256" key="5">
    <source>
        <dbReference type="RuleBase" id="RU369102"/>
    </source>
</evidence>
<dbReference type="InterPro" id="IPR045073">
    <property type="entry name" value="Omega/Tau-like"/>
</dbReference>
<comment type="caution">
    <text evidence="8">The sequence shown here is derived from an EMBL/GenBank/DDBJ whole genome shotgun (WGS) entry which is preliminary data.</text>
</comment>
<dbReference type="Gene3D" id="1.20.1050.10">
    <property type="match status" value="1"/>
</dbReference>
<dbReference type="CDD" id="cd03185">
    <property type="entry name" value="GST_C_Tau"/>
    <property type="match status" value="1"/>
</dbReference>
<dbReference type="SUPFAM" id="SSF52833">
    <property type="entry name" value="Thioredoxin-like"/>
    <property type="match status" value="1"/>
</dbReference>
<gene>
    <name evidence="8" type="ORF">C2S53_002669</name>
</gene>
<dbReference type="AlphaFoldDB" id="A0AAD4IPF6"/>
<dbReference type="InterPro" id="IPR045074">
    <property type="entry name" value="GST_C_Tau"/>
</dbReference>
<dbReference type="GO" id="GO:0004364">
    <property type="term" value="F:glutathione transferase activity"/>
    <property type="evidence" value="ECO:0007669"/>
    <property type="project" value="UniProtKB-UniRule"/>
</dbReference>
<dbReference type="InterPro" id="IPR036249">
    <property type="entry name" value="Thioredoxin-like_sf"/>
</dbReference>
<dbReference type="GO" id="GO:0006749">
    <property type="term" value="P:glutathione metabolic process"/>
    <property type="evidence" value="ECO:0007669"/>
    <property type="project" value="InterPro"/>
</dbReference>
<dbReference type="InterPro" id="IPR004045">
    <property type="entry name" value="Glutathione_S-Trfase_N"/>
</dbReference>
<dbReference type="Proteomes" id="UP001190926">
    <property type="component" value="Unassembled WGS sequence"/>
</dbReference>
<comment type="subcellular location">
    <subcellularLocation>
        <location evidence="5">Cytoplasm</location>
        <location evidence="5">Cytosol</location>
    </subcellularLocation>
</comment>
<evidence type="ECO:0000259" key="6">
    <source>
        <dbReference type="PROSITE" id="PS50404"/>
    </source>
</evidence>
<dbReference type="PANTHER" id="PTHR11260">
    <property type="entry name" value="GLUTATHIONE S-TRANSFERASE, GST, SUPERFAMILY, GST DOMAIN CONTAINING"/>
    <property type="match status" value="1"/>
</dbReference>
<organism evidence="8 9">
    <name type="scientific">Perilla frutescens var. hirtella</name>
    <name type="common">Perilla citriodora</name>
    <name type="synonym">Perilla setoyensis</name>
    <dbReference type="NCBI Taxonomy" id="608512"/>
    <lineage>
        <taxon>Eukaryota</taxon>
        <taxon>Viridiplantae</taxon>
        <taxon>Streptophyta</taxon>
        <taxon>Embryophyta</taxon>
        <taxon>Tracheophyta</taxon>
        <taxon>Spermatophyta</taxon>
        <taxon>Magnoliopsida</taxon>
        <taxon>eudicotyledons</taxon>
        <taxon>Gunneridae</taxon>
        <taxon>Pentapetalae</taxon>
        <taxon>asterids</taxon>
        <taxon>lamiids</taxon>
        <taxon>Lamiales</taxon>
        <taxon>Lamiaceae</taxon>
        <taxon>Nepetoideae</taxon>
        <taxon>Elsholtzieae</taxon>
        <taxon>Perilla</taxon>
    </lineage>
</organism>
<dbReference type="FunFam" id="3.40.30.10:FF:000044">
    <property type="entry name" value="Glutathione S-transferase GSTU6"/>
    <property type="match status" value="1"/>
</dbReference>
<name>A0AAD4IPF6_PERFH</name>
<dbReference type="SFLD" id="SFLDS00019">
    <property type="entry name" value="Glutathione_Transferase_(cytos"/>
    <property type="match status" value="1"/>
</dbReference>
<evidence type="ECO:0000313" key="9">
    <source>
        <dbReference type="Proteomes" id="UP001190926"/>
    </source>
</evidence>
<keyword evidence="2 5" id="KW-0808">Transferase</keyword>
<dbReference type="SFLD" id="SFLDG01152">
    <property type="entry name" value="Main.3:_Omega-_and_Tau-like"/>
    <property type="match status" value="1"/>
</dbReference>
<evidence type="ECO:0000256" key="3">
    <source>
        <dbReference type="ARBA" id="ARBA00025743"/>
    </source>
</evidence>
<comment type="similarity">
    <text evidence="3">Belongs to the GST superfamily. Tau family.</text>
</comment>
<proteinExistence type="inferred from homology"/>
<comment type="function">
    <text evidence="5">Is involved in the conjugation of reduced glutathione to a wide number of exogenous and endogenous hydrophobic electrophiles.</text>
</comment>
<evidence type="ECO:0000256" key="2">
    <source>
        <dbReference type="ARBA" id="ARBA00022679"/>
    </source>
</evidence>
<dbReference type="CDD" id="cd03058">
    <property type="entry name" value="GST_N_Tau"/>
    <property type="match status" value="1"/>
</dbReference>
<accession>A0AAD4IPF6</accession>